<evidence type="ECO:0000313" key="2">
    <source>
        <dbReference type="EMBL" id="ONM20766.1"/>
    </source>
</evidence>
<feature type="compositionally biased region" description="Acidic residues" evidence="1">
    <location>
        <begin position="53"/>
        <end position="70"/>
    </location>
</feature>
<dbReference type="EMBL" id="CM007648">
    <property type="protein sequence ID" value="ONM20766.1"/>
    <property type="molecule type" value="Genomic_DNA"/>
</dbReference>
<protein>
    <submittedName>
        <fullName evidence="2">General transcription factor 2-related zinc finger protein</fullName>
    </submittedName>
</protein>
<dbReference type="SUPFAM" id="SSF53098">
    <property type="entry name" value="Ribonuclease H-like"/>
    <property type="match status" value="1"/>
</dbReference>
<proteinExistence type="predicted"/>
<organism evidence="2">
    <name type="scientific">Zea mays</name>
    <name type="common">Maize</name>
    <dbReference type="NCBI Taxonomy" id="4577"/>
    <lineage>
        <taxon>Eukaryota</taxon>
        <taxon>Viridiplantae</taxon>
        <taxon>Streptophyta</taxon>
        <taxon>Embryophyta</taxon>
        <taxon>Tracheophyta</taxon>
        <taxon>Spermatophyta</taxon>
        <taxon>Magnoliopsida</taxon>
        <taxon>Liliopsida</taxon>
        <taxon>Poales</taxon>
        <taxon>Poaceae</taxon>
        <taxon>PACMAD clade</taxon>
        <taxon>Panicoideae</taxon>
        <taxon>Andropogonodae</taxon>
        <taxon>Andropogoneae</taxon>
        <taxon>Tripsacinae</taxon>
        <taxon>Zea</taxon>
    </lineage>
</organism>
<dbReference type="SMR" id="A0A1D6ELK0"/>
<dbReference type="ExpressionAtlas" id="A0A1D6ELK0">
    <property type="expression patterns" value="baseline"/>
</dbReference>
<dbReference type="STRING" id="4577.A0A1D6ELK0"/>
<gene>
    <name evidence="2" type="ORF">ZEAMMB73_Zm00001d005292</name>
</gene>
<dbReference type="InterPro" id="IPR012337">
    <property type="entry name" value="RNaseH-like_sf"/>
</dbReference>
<dbReference type="InterPro" id="IPR025398">
    <property type="entry name" value="DUF4371"/>
</dbReference>
<feature type="compositionally biased region" description="Polar residues" evidence="1">
    <location>
        <begin position="36"/>
        <end position="47"/>
    </location>
</feature>
<dbReference type="PANTHER" id="PTHR45749">
    <property type="match status" value="1"/>
</dbReference>
<accession>A0A1D6ELK0</accession>
<dbReference type="PANTHER" id="PTHR45749:SF24">
    <property type="entry name" value="TTF-TYPE DOMAIN-CONTAINING PROTEIN"/>
    <property type="match status" value="1"/>
</dbReference>
<dbReference type="InParanoid" id="A0A1D6ELK0"/>
<evidence type="ECO:0000256" key="1">
    <source>
        <dbReference type="SAM" id="MobiDB-lite"/>
    </source>
</evidence>
<name>A0A1D6ELK0_MAIZE</name>
<feature type="region of interest" description="Disordered" evidence="1">
    <location>
        <begin position="1"/>
        <end position="93"/>
    </location>
</feature>
<reference evidence="2" key="1">
    <citation type="submission" date="2015-12" db="EMBL/GenBank/DDBJ databases">
        <title>Update maize B73 reference genome by single molecule sequencing technologies.</title>
        <authorList>
            <consortium name="Maize Genome Sequencing Project"/>
            <person name="Ware D."/>
        </authorList>
    </citation>
    <scope>NUCLEOTIDE SEQUENCE [LARGE SCALE GENOMIC DNA]</scope>
    <source>
        <tissue evidence="2">Seedling</tissue>
    </source>
</reference>
<feature type="compositionally biased region" description="Polar residues" evidence="1">
    <location>
        <begin position="71"/>
        <end position="91"/>
    </location>
</feature>
<dbReference type="AlphaFoldDB" id="A0A1D6ELK0"/>
<dbReference type="Pfam" id="PF14291">
    <property type="entry name" value="DUF4371"/>
    <property type="match status" value="1"/>
</dbReference>
<sequence length="460" mass="52519">MSSRKYPSGSEKRKRKKQGDEFIQTQRGALDKFLKSNFTAPRNSNNELAIVPMEEEEPNVGNSEEDEPNIEENNVSGPQNPTATSDANAQPATVDEPSFYTHDIFYPRHWDNFDNKERDILVEKGPIREEGLEFPLDDASRHFSYVHYHRKLSNGEVVKEAKYFSIILDCTPDVSHQEQMTLLVRCVNLSYGKINIEEYFLGFLKVDDTFGLGIFNILIDVMESFGLNVNDIRGQGYDSGSNMKGKHQGVQKRLLDINPRALYMPCACHSLNLTLCDMEKSCGKAITFFGIVQRIYVLFSGSTKRWNVLLKHVPSSTVKPLSNTRWESRIKRVIAIRYQAPEIRSALYEIRHAKEPKDISDEKGLFDVLGSFEFLLSMVISHDILFSVNKVSKKLQAPTMCIDSTLDLIQGMMEYFEKYRNEGFSVCLNIAKDIANDMGVNASFPVKRKVVRKKRFDESS</sequence>